<proteinExistence type="predicted"/>
<dbReference type="AlphaFoldDB" id="E9FY67"/>
<evidence type="ECO:0000256" key="1">
    <source>
        <dbReference type="SAM" id="MobiDB-lite"/>
    </source>
</evidence>
<keyword evidence="3" id="KW-1185">Reference proteome</keyword>
<organism evidence="2 3">
    <name type="scientific">Daphnia pulex</name>
    <name type="common">Water flea</name>
    <dbReference type="NCBI Taxonomy" id="6669"/>
    <lineage>
        <taxon>Eukaryota</taxon>
        <taxon>Metazoa</taxon>
        <taxon>Ecdysozoa</taxon>
        <taxon>Arthropoda</taxon>
        <taxon>Crustacea</taxon>
        <taxon>Branchiopoda</taxon>
        <taxon>Diplostraca</taxon>
        <taxon>Cladocera</taxon>
        <taxon>Anomopoda</taxon>
        <taxon>Daphniidae</taxon>
        <taxon>Daphnia</taxon>
    </lineage>
</organism>
<dbReference type="KEGG" id="dpx:DAPPUDRAFT_311877"/>
<dbReference type="EMBL" id="GL732527">
    <property type="protein sequence ID" value="EFX87485.1"/>
    <property type="molecule type" value="Genomic_DNA"/>
</dbReference>
<evidence type="ECO:0000313" key="2">
    <source>
        <dbReference type="EMBL" id="EFX87485.1"/>
    </source>
</evidence>
<dbReference type="HOGENOM" id="CLU_2724791_0_0_1"/>
<sequence length="72" mass="8310">MTHHNRRNPQGDNRRQFNSYTEEKALKAVISVHVPCLQMIPDVSAPRQQCLDSGLLKGKTPSWLHTTRQQQM</sequence>
<feature type="region of interest" description="Disordered" evidence="1">
    <location>
        <begin position="1"/>
        <end position="20"/>
    </location>
</feature>
<feature type="region of interest" description="Disordered" evidence="1">
    <location>
        <begin position="53"/>
        <end position="72"/>
    </location>
</feature>
<accession>E9FY67</accession>
<dbReference type="InParanoid" id="E9FY67"/>
<dbReference type="PhylomeDB" id="E9FY67"/>
<dbReference type="Proteomes" id="UP000000305">
    <property type="component" value="Unassembled WGS sequence"/>
</dbReference>
<feature type="compositionally biased region" description="Polar residues" evidence="1">
    <location>
        <begin position="63"/>
        <end position="72"/>
    </location>
</feature>
<gene>
    <name evidence="2" type="ORF">DAPPUDRAFT_311877</name>
</gene>
<evidence type="ECO:0000313" key="3">
    <source>
        <dbReference type="Proteomes" id="UP000000305"/>
    </source>
</evidence>
<protein>
    <submittedName>
        <fullName evidence="2">Uncharacterized protein</fullName>
    </submittedName>
</protein>
<reference evidence="2 3" key="1">
    <citation type="journal article" date="2011" name="Science">
        <title>The ecoresponsive genome of Daphnia pulex.</title>
        <authorList>
            <person name="Colbourne J.K."/>
            <person name="Pfrender M.E."/>
            <person name="Gilbert D."/>
            <person name="Thomas W.K."/>
            <person name="Tucker A."/>
            <person name="Oakley T.H."/>
            <person name="Tokishita S."/>
            <person name="Aerts A."/>
            <person name="Arnold G.J."/>
            <person name="Basu M.K."/>
            <person name="Bauer D.J."/>
            <person name="Caceres C.E."/>
            <person name="Carmel L."/>
            <person name="Casola C."/>
            <person name="Choi J.H."/>
            <person name="Detter J.C."/>
            <person name="Dong Q."/>
            <person name="Dusheyko S."/>
            <person name="Eads B.D."/>
            <person name="Frohlich T."/>
            <person name="Geiler-Samerotte K.A."/>
            <person name="Gerlach D."/>
            <person name="Hatcher P."/>
            <person name="Jogdeo S."/>
            <person name="Krijgsveld J."/>
            <person name="Kriventseva E.V."/>
            <person name="Kultz D."/>
            <person name="Laforsch C."/>
            <person name="Lindquist E."/>
            <person name="Lopez J."/>
            <person name="Manak J.R."/>
            <person name="Muller J."/>
            <person name="Pangilinan J."/>
            <person name="Patwardhan R.P."/>
            <person name="Pitluck S."/>
            <person name="Pritham E.J."/>
            <person name="Rechtsteiner A."/>
            <person name="Rho M."/>
            <person name="Rogozin I.B."/>
            <person name="Sakarya O."/>
            <person name="Salamov A."/>
            <person name="Schaack S."/>
            <person name="Shapiro H."/>
            <person name="Shiga Y."/>
            <person name="Skalitzky C."/>
            <person name="Smith Z."/>
            <person name="Souvorov A."/>
            <person name="Sung W."/>
            <person name="Tang Z."/>
            <person name="Tsuchiya D."/>
            <person name="Tu H."/>
            <person name="Vos H."/>
            <person name="Wang M."/>
            <person name="Wolf Y.I."/>
            <person name="Yamagata H."/>
            <person name="Yamada T."/>
            <person name="Ye Y."/>
            <person name="Shaw J.R."/>
            <person name="Andrews J."/>
            <person name="Crease T.J."/>
            <person name="Tang H."/>
            <person name="Lucas S.M."/>
            <person name="Robertson H.M."/>
            <person name="Bork P."/>
            <person name="Koonin E.V."/>
            <person name="Zdobnov E.M."/>
            <person name="Grigoriev I.V."/>
            <person name="Lynch M."/>
            <person name="Boore J.L."/>
        </authorList>
    </citation>
    <scope>NUCLEOTIDE SEQUENCE [LARGE SCALE GENOMIC DNA]</scope>
</reference>
<feature type="compositionally biased region" description="Polar residues" evidence="1">
    <location>
        <begin position="8"/>
        <end position="20"/>
    </location>
</feature>
<name>E9FY67_DAPPU</name>